<dbReference type="PANTHER" id="PTHR43617">
    <property type="entry name" value="L-AMINO ACID N-ACETYLTRANSFERASE"/>
    <property type="match status" value="1"/>
</dbReference>
<protein>
    <submittedName>
        <fullName evidence="2">Diamine N-acetyltransferase</fullName>
    </submittedName>
</protein>
<proteinExistence type="predicted"/>
<dbReference type="AlphaFoldDB" id="A0AA45HI77"/>
<dbReference type="Gene3D" id="3.40.630.30">
    <property type="match status" value="1"/>
</dbReference>
<dbReference type="InterPro" id="IPR016181">
    <property type="entry name" value="Acyl_CoA_acyltransferase"/>
</dbReference>
<keyword evidence="3" id="KW-1185">Reference proteome</keyword>
<sequence>MIRLENISEDNFYKCINSKFAEYCAPNMYSLAQAYLYPVAKPFCLFNDDEYVGFVMYLRDPDDNEVWIWRFNIDEKFQGKGYGRKGMEEVLKRIIDEYDDLDKIYLSTESENEKAIKLYESLGFINTGKVEEGEVVFIKKI</sequence>
<dbReference type="GO" id="GO:0016747">
    <property type="term" value="F:acyltransferase activity, transferring groups other than amino-acyl groups"/>
    <property type="evidence" value="ECO:0007669"/>
    <property type="project" value="InterPro"/>
</dbReference>
<evidence type="ECO:0000313" key="3">
    <source>
        <dbReference type="Proteomes" id="UP000245921"/>
    </source>
</evidence>
<dbReference type="Pfam" id="PF00583">
    <property type="entry name" value="Acetyltransf_1"/>
    <property type="match status" value="1"/>
</dbReference>
<organism evidence="2 3">
    <name type="scientific">Oceanotoga teriensis</name>
    <dbReference type="NCBI Taxonomy" id="515440"/>
    <lineage>
        <taxon>Bacteria</taxon>
        <taxon>Thermotogati</taxon>
        <taxon>Thermotogota</taxon>
        <taxon>Thermotogae</taxon>
        <taxon>Petrotogales</taxon>
        <taxon>Petrotogaceae</taxon>
        <taxon>Oceanotoga</taxon>
    </lineage>
</organism>
<dbReference type="InterPro" id="IPR000182">
    <property type="entry name" value="GNAT_dom"/>
</dbReference>
<dbReference type="EMBL" id="QGGI01000013">
    <property type="protein sequence ID" value="PWJ90025.1"/>
    <property type="molecule type" value="Genomic_DNA"/>
</dbReference>
<name>A0AA45HI77_9BACT</name>
<dbReference type="RefSeq" id="WP_109605227.1">
    <property type="nucleotide sequence ID" value="NZ_QGGI01000013.1"/>
</dbReference>
<evidence type="ECO:0000259" key="1">
    <source>
        <dbReference type="PROSITE" id="PS51186"/>
    </source>
</evidence>
<gene>
    <name evidence="2" type="ORF">C7380_11313</name>
</gene>
<reference evidence="2 3" key="1">
    <citation type="submission" date="2018-05" db="EMBL/GenBank/DDBJ databases">
        <title>Genomic Encyclopedia of Type Strains, Phase IV (KMG-IV): sequencing the most valuable type-strain genomes for metagenomic binning, comparative biology and taxonomic classification.</title>
        <authorList>
            <person name="Goeker M."/>
        </authorList>
    </citation>
    <scope>NUCLEOTIDE SEQUENCE [LARGE SCALE GENOMIC DNA]</scope>
    <source>
        <strain evidence="2 3">DSM 24906</strain>
    </source>
</reference>
<comment type="caution">
    <text evidence="2">The sequence shown here is derived from an EMBL/GenBank/DDBJ whole genome shotgun (WGS) entry which is preliminary data.</text>
</comment>
<evidence type="ECO:0000313" key="2">
    <source>
        <dbReference type="EMBL" id="PWJ90025.1"/>
    </source>
</evidence>
<dbReference type="PANTHER" id="PTHR43617:SF34">
    <property type="entry name" value="PUTATIVE-RELATED"/>
    <property type="match status" value="1"/>
</dbReference>
<dbReference type="Proteomes" id="UP000245921">
    <property type="component" value="Unassembled WGS sequence"/>
</dbReference>
<dbReference type="SUPFAM" id="SSF55729">
    <property type="entry name" value="Acyl-CoA N-acyltransferases (Nat)"/>
    <property type="match status" value="1"/>
</dbReference>
<feature type="domain" description="N-acetyltransferase" evidence="1">
    <location>
        <begin position="2"/>
        <end position="141"/>
    </location>
</feature>
<dbReference type="PROSITE" id="PS51186">
    <property type="entry name" value="GNAT"/>
    <property type="match status" value="1"/>
</dbReference>
<dbReference type="CDD" id="cd04301">
    <property type="entry name" value="NAT_SF"/>
    <property type="match status" value="1"/>
</dbReference>
<accession>A0AA45HI77</accession>
<dbReference type="InterPro" id="IPR050276">
    <property type="entry name" value="MshD_Acetyltransferase"/>
</dbReference>